<reference evidence="4" key="1">
    <citation type="submission" date="2025-08" db="UniProtKB">
        <authorList>
            <consortium name="RefSeq"/>
        </authorList>
    </citation>
    <scope>IDENTIFICATION</scope>
</reference>
<proteinExistence type="predicted"/>
<feature type="compositionally biased region" description="Low complexity" evidence="2">
    <location>
        <begin position="318"/>
        <end position="335"/>
    </location>
</feature>
<evidence type="ECO:0000256" key="2">
    <source>
        <dbReference type="SAM" id="MobiDB-lite"/>
    </source>
</evidence>
<feature type="coiled-coil region" evidence="1">
    <location>
        <begin position="209"/>
        <end position="250"/>
    </location>
</feature>
<dbReference type="GeneID" id="106590741"/>
<gene>
    <name evidence="4" type="primary">LOC106590741</name>
</gene>
<organism evidence="3 4">
    <name type="scientific">Salmo salar</name>
    <name type="common">Atlantic salmon</name>
    <dbReference type="NCBI Taxonomy" id="8030"/>
    <lineage>
        <taxon>Eukaryota</taxon>
        <taxon>Metazoa</taxon>
        <taxon>Chordata</taxon>
        <taxon>Craniata</taxon>
        <taxon>Vertebrata</taxon>
        <taxon>Euteleostomi</taxon>
        <taxon>Actinopterygii</taxon>
        <taxon>Neopterygii</taxon>
        <taxon>Teleostei</taxon>
        <taxon>Protacanthopterygii</taxon>
        <taxon>Salmoniformes</taxon>
        <taxon>Salmonidae</taxon>
        <taxon>Salmoninae</taxon>
        <taxon>Salmo</taxon>
    </lineage>
</organism>
<dbReference type="Proteomes" id="UP001652741">
    <property type="component" value="Unplaced"/>
</dbReference>
<sequence length="481" mass="53014">MMPGENHSRIASEATTGVCRNCTVLHQNLKEYVAALLVLKQKSIDSDHRLSEYQGKCEELQRSQRETGKLRKLLDDLQLKVASLEKQHAENEAMRAELEAKQSAETLSQQLFEEVERLKEQNNNTETLKKRLEDQLKMVTETTEKQCLDNVQLRREKTALENDLLKTQMSLKTCQKVAEEVQRLKEDDARTSVLKHNLEKQLGQFQDFKRKQERDITGLKTEKILLEKNLLHLQERLQKLETEKNKVLKSTSTQATAPEETKVDREKVQRLLEDLWVCVAPPSSHLPARRKQQLKEHLQDSSIVEPDGPNGDPPGPGPSRNSDPPGPGPSRNGDPPGHGPSRNGDPPGHGPSRNGDPPGHGPSRNGDPPGHGPSRNGDPPGHGPSRNGDPPGHGPSRNSDPPGHGPSRNIDPPGHGPSRNGDPPGHGPSRNSDPPGHGPSRNGDPPGHGPSRNGDPPGHKHSRSVEEILDWFKPLPPVLSP</sequence>
<keyword evidence="1" id="KW-0175">Coiled coil</keyword>
<evidence type="ECO:0000313" key="3">
    <source>
        <dbReference type="Proteomes" id="UP001652741"/>
    </source>
</evidence>
<protein>
    <submittedName>
        <fullName evidence="4">Protein SPT2 homolog</fullName>
    </submittedName>
</protein>
<accession>A0ABM3EAQ3</accession>
<evidence type="ECO:0000256" key="1">
    <source>
        <dbReference type="SAM" id="Coils"/>
    </source>
</evidence>
<dbReference type="RefSeq" id="XP_045568139.1">
    <property type="nucleotide sequence ID" value="XM_045712183.1"/>
</dbReference>
<feature type="coiled-coil region" evidence="1">
    <location>
        <begin position="60"/>
        <end position="142"/>
    </location>
</feature>
<dbReference type="PANTHER" id="PTHR11852">
    <property type="entry name" value="PLATELET-ACTIVATING FACTOR ACETYLHYDROLASE"/>
    <property type="match status" value="1"/>
</dbReference>
<feature type="region of interest" description="Disordered" evidence="2">
    <location>
        <begin position="285"/>
        <end position="481"/>
    </location>
</feature>
<name>A0ABM3EAQ3_SALSA</name>
<evidence type="ECO:0000313" key="4">
    <source>
        <dbReference type="RefSeq" id="XP_045568139.1"/>
    </source>
</evidence>
<keyword evidence="3" id="KW-1185">Reference proteome</keyword>
<dbReference type="PANTHER" id="PTHR11852:SF4">
    <property type="entry name" value="LITTLE ELONGATION COMPLEX SUBUNIT 1"/>
    <property type="match status" value="1"/>
</dbReference>